<dbReference type="Pfam" id="PF04114">
    <property type="entry name" value="Gaa1"/>
    <property type="match status" value="1"/>
</dbReference>
<protein>
    <submittedName>
        <fullName evidence="2">Gaa1-domain-containing protein</fullName>
    </submittedName>
</protein>
<dbReference type="EMBL" id="KV417645">
    <property type="protein sequence ID" value="KZP12615.1"/>
    <property type="molecule type" value="Genomic_DNA"/>
</dbReference>
<evidence type="ECO:0000313" key="3">
    <source>
        <dbReference type="Proteomes" id="UP000076532"/>
    </source>
</evidence>
<evidence type="ECO:0000313" key="2">
    <source>
        <dbReference type="EMBL" id="KZP12615.1"/>
    </source>
</evidence>
<proteinExistence type="predicted"/>
<dbReference type="GO" id="GO:0016255">
    <property type="term" value="P:attachment of GPI anchor to protein"/>
    <property type="evidence" value="ECO:0007669"/>
    <property type="project" value="TreeGrafter"/>
</dbReference>
<gene>
    <name evidence="2" type="ORF">FIBSPDRAFT_798829</name>
</gene>
<dbReference type="PANTHER" id="PTHR13304">
    <property type="entry name" value="GLYCOSYLPHOSPHATIDYLINOSITOL ANCHOR ATTACHMENT 1 PROTEIN"/>
    <property type="match status" value="1"/>
</dbReference>
<dbReference type="Proteomes" id="UP000076532">
    <property type="component" value="Unassembled WGS sequence"/>
</dbReference>
<feature type="transmembrane region" description="Helical" evidence="1">
    <location>
        <begin position="484"/>
        <end position="502"/>
    </location>
</feature>
<sequence length="622" mass="67941">MDKIKAKLRALVTPKPDATASRIRRRRAITAKIYAKLPWITTTLFAVGYAWMLCIPFSELENRIYIDENALQPGQVNTQWEWSDVHHADMYLRQLEILRDSNATSEQRADFLANEFNKLGIASSTQSYTFSTSSSTAAGTNAYAVLSSPRTSGNEAIVISASWLSRIDESSTSDPETINIRGVATVLALAKFLRGYSLWAKDLVFVISDGHLDGMHAWLSAYHGVSQSNMDADYLKLSSGVIWTALNIDYPGHSFSHLGVFFEGLNGRLPNQDLLNSLRVIANRAGVPVVTYDHISPPELPSSLPSFLRDNRDVKLYAENARSVLRHVGYEARGSGSGVHGLLHQFRIDAITIFAIPAAGPHGFHAIGRVIESTLRTANNLLERLHASFFFYIMTSSDTFLKIGAFLPSAVLVSVAMMFVGLGEWVRAGWVRGPDRVAEKAGSEVEWLKRRRPLMKPLGIVLGTHVFGAGVFGALNAFADHHSLLTPVVFLVSALPITLSFLNSAPKPPTNEIAQLSTLLKSLNLCLASTIISVTSVLNFSLALTLAILLGLPLSLASPSTSAAVKTAKYACYLALAFGWLLMDTEVKSALWNWEVLGVWVAPFVCVVYAPLVLQAGLVTIL</sequence>
<name>A0A166BG80_9AGAM</name>
<keyword evidence="1" id="KW-1133">Transmembrane helix</keyword>
<dbReference type="Gene3D" id="3.40.630.10">
    <property type="entry name" value="Zn peptidases"/>
    <property type="match status" value="1"/>
</dbReference>
<dbReference type="STRING" id="436010.A0A166BG80"/>
<feature type="transmembrane region" description="Helical" evidence="1">
    <location>
        <begin position="458"/>
        <end position="478"/>
    </location>
</feature>
<accession>A0A166BG80</accession>
<keyword evidence="1" id="KW-0472">Membrane</keyword>
<dbReference type="InterPro" id="IPR007246">
    <property type="entry name" value="Gaa1"/>
</dbReference>
<organism evidence="2 3">
    <name type="scientific">Athelia psychrophila</name>
    <dbReference type="NCBI Taxonomy" id="1759441"/>
    <lineage>
        <taxon>Eukaryota</taxon>
        <taxon>Fungi</taxon>
        <taxon>Dikarya</taxon>
        <taxon>Basidiomycota</taxon>
        <taxon>Agaricomycotina</taxon>
        <taxon>Agaricomycetes</taxon>
        <taxon>Agaricomycetidae</taxon>
        <taxon>Atheliales</taxon>
        <taxon>Atheliaceae</taxon>
        <taxon>Athelia</taxon>
    </lineage>
</organism>
<evidence type="ECO:0000256" key="1">
    <source>
        <dbReference type="SAM" id="Phobius"/>
    </source>
</evidence>
<feature type="transmembrane region" description="Helical" evidence="1">
    <location>
        <begin position="33"/>
        <end position="53"/>
    </location>
</feature>
<feature type="transmembrane region" description="Helical" evidence="1">
    <location>
        <begin position="403"/>
        <end position="426"/>
    </location>
</feature>
<keyword evidence="3" id="KW-1185">Reference proteome</keyword>
<dbReference type="PANTHER" id="PTHR13304:SF0">
    <property type="entry name" value="GLYCOSYLPHOSPHATIDYLINOSITOL ANCHOR ATTACHMENT 1 PROTEIN"/>
    <property type="match status" value="1"/>
</dbReference>
<dbReference type="OrthoDB" id="445301at2759"/>
<dbReference type="AlphaFoldDB" id="A0A166BG80"/>
<reference evidence="2 3" key="1">
    <citation type="journal article" date="2016" name="Mol. Biol. Evol.">
        <title>Comparative Genomics of Early-Diverging Mushroom-Forming Fungi Provides Insights into the Origins of Lignocellulose Decay Capabilities.</title>
        <authorList>
            <person name="Nagy L.G."/>
            <person name="Riley R."/>
            <person name="Tritt A."/>
            <person name="Adam C."/>
            <person name="Daum C."/>
            <person name="Floudas D."/>
            <person name="Sun H."/>
            <person name="Yadav J.S."/>
            <person name="Pangilinan J."/>
            <person name="Larsson K.H."/>
            <person name="Matsuura K."/>
            <person name="Barry K."/>
            <person name="Labutti K."/>
            <person name="Kuo R."/>
            <person name="Ohm R.A."/>
            <person name="Bhattacharya S.S."/>
            <person name="Shirouzu T."/>
            <person name="Yoshinaga Y."/>
            <person name="Martin F.M."/>
            <person name="Grigoriev I.V."/>
            <person name="Hibbett D.S."/>
        </authorList>
    </citation>
    <scope>NUCLEOTIDE SEQUENCE [LARGE SCALE GENOMIC DNA]</scope>
    <source>
        <strain evidence="2 3">CBS 109695</strain>
    </source>
</reference>
<feature type="transmembrane region" description="Helical" evidence="1">
    <location>
        <begin position="523"/>
        <end position="551"/>
    </location>
</feature>
<dbReference type="GO" id="GO:0042765">
    <property type="term" value="C:GPI-anchor transamidase complex"/>
    <property type="evidence" value="ECO:0007669"/>
    <property type="project" value="InterPro"/>
</dbReference>
<feature type="transmembrane region" description="Helical" evidence="1">
    <location>
        <begin position="594"/>
        <end position="614"/>
    </location>
</feature>
<feature type="transmembrane region" description="Helical" evidence="1">
    <location>
        <begin position="563"/>
        <end position="582"/>
    </location>
</feature>
<keyword evidence="1" id="KW-0812">Transmembrane</keyword>